<sequence>MKPIENGLFGPGDYFAESDSQIKLENLESGALVVCLVTLGQMFKAESKTLPMSVDELKSHHYDSIQVKLSEGYEYCVFDMSRVVPLFASIKEKNGGSNETYYLMRNDQKPIRIDHLHLDNIIIKMKENEIAISDNDDPPFVSIAHNEPSLIRREVMFVYKGDMHFEKVKLFMNIHPSILIHLTDPDNAKAIISSGKMQSSKDGFYGSGGYFSECEAHGKMKVLKSGAIIVCVVNLGKMFKAENKILPMTADELKSQNYDSICGNFHTGPEYCVFDMSHVTPLFASITETNLSGVKEKYFLISTDNGIIRLETMPLNKLAIQIKENQITLSENDKQPFATLTYNNHIKEKELIFVHKGDFLFQKVEDIV</sequence>
<name>A0ABR2L963_9EUKA</name>
<protein>
    <recommendedName>
        <fullName evidence="3">PARP catalytic domain-containing protein</fullName>
    </recommendedName>
</protein>
<proteinExistence type="predicted"/>
<reference evidence="1 2" key="1">
    <citation type="submission" date="2024-04" db="EMBL/GenBank/DDBJ databases">
        <title>Tritrichomonas musculus Genome.</title>
        <authorList>
            <person name="Alves-Ferreira E."/>
            <person name="Grigg M."/>
            <person name="Lorenzi H."/>
            <person name="Galac M."/>
        </authorList>
    </citation>
    <scope>NUCLEOTIDE SEQUENCE [LARGE SCALE GENOMIC DNA]</scope>
    <source>
        <strain evidence="1 2">EAF2021</strain>
    </source>
</reference>
<gene>
    <name evidence="1" type="ORF">M9Y10_001899</name>
</gene>
<evidence type="ECO:0000313" key="1">
    <source>
        <dbReference type="EMBL" id="KAK8899583.1"/>
    </source>
</evidence>
<dbReference type="SUPFAM" id="SSF56399">
    <property type="entry name" value="ADP-ribosylation"/>
    <property type="match status" value="1"/>
</dbReference>
<keyword evidence="2" id="KW-1185">Reference proteome</keyword>
<accession>A0ABR2L963</accession>
<evidence type="ECO:0008006" key="3">
    <source>
        <dbReference type="Google" id="ProtNLM"/>
    </source>
</evidence>
<evidence type="ECO:0000313" key="2">
    <source>
        <dbReference type="Proteomes" id="UP001470230"/>
    </source>
</evidence>
<dbReference type="Proteomes" id="UP001470230">
    <property type="component" value="Unassembled WGS sequence"/>
</dbReference>
<dbReference type="EMBL" id="JAPFFF010000001">
    <property type="protein sequence ID" value="KAK8899583.1"/>
    <property type="molecule type" value="Genomic_DNA"/>
</dbReference>
<dbReference type="Gene3D" id="3.90.228.10">
    <property type="match status" value="2"/>
</dbReference>
<comment type="caution">
    <text evidence="1">The sequence shown here is derived from an EMBL/GenBank/DDBJ whole genome shotgun (WGS) entry which is preliminary data.</text>
</comment>
<organism evidence="1 2">
    <name type="scientific">Tritrichomonas musculus</name>
    <dbReference type="NCBI Taxonomy" id="1915356"/>
    <lineage>
        <taxon>Eukaryota</taxon>
        <taxon>Metamonada</taxon>
        <taxon>Parabasalia</taxon>
        <taxon>Tritrichomonadida</taxon>
        <taxon>Tritrichomonadidae</taxon>
        <taxon>Tritrichomonas</taxon>
    </lineage>
</organism>